<dbReference type="AlphaFoldDB" id="A0A0L0FUK8"/>
<keyword evidence="2" id="KW-1185">Reference proteome</keyword>
<evidence type="ECO:0000313" key="1">
    <source>
        <dbReference type="EMBL" id="KNC80517.1"/>
    </source>
</evidence>
<evidence type="ECO:0000313" key="2">
    <source>
        <dbReference type="Proteomes" id="UP000054560"/>
    </source>
</evidence>
<dbReference type="RefSeq" id="XP_014154419.1">
    <property type="nucleotide sequence ID" value="XM_014298944.1"/>
</dbReference>
<protein>
    <submittedName>
        <fullName evidence="1">Uncharacterized protein</fullName>
    </submittedName>
</protein>
<organism evidence="1 2">
    <name type="scientific">Sphaeroforma arctica JP610</name>
    <dbReference type="NCBI Taxonomy" id="667725"/>
    <lineage>
        <taxon>Eukaryota</taxon>
        <taxon>Ichthyosporea</taxon>
        <taxon>Ichthyophonida</taxon>
        <taxon>Sphaeroforma</taxon>
    </lineage>
</organism>
<gene>
    <name evidence="1" type="ORF">SARC_07123</name>
</gene>
<dbReference type="Proteomes" id="UP000054560">
    <property type="component" value="Unassembled WGS sequence"/>
</dbReference>
<name>A0A0L0FUK8_9EUKA</name>
<dbReference type="EMBL" id="KQ242140">
    <property type="protein sequence ID" value="KNC80517.1"/>
    <property type="molecule type" value="Genomic_DNA"/>
</dbReference>
<sequence length="216" mass="22726">MATVYGNILKCAVTDGLEGEDKRRMESAAPRFARIMAGCEPLDVEPREPAVVEPNLEGPVCGGPVPGMLEDDDPSDLVLDGSATISSVDDMVCGDPAMRDDVTASTGTTPGGTLMCDDSGWNKASSNTEANIGPAVEGITWLSSGRNVNTTCSGLQDTSGWSKRHSEMSDRGLVAPKGVVDSVDDSLGACKEHISKMCWQQRMAQREVEEGAPGGY</sequence>
<dbReference type="GeneID" id="25907627"/>
<proteinExistence type="predicted"/>
<reference evidence="1 2" key="1">
    <citation type="submission" date="2011-02" db="EMBL/GenBank/DDBJ databases">
        <title>The Genome Sequence of Sphaeroforma arctica JP610.</title>
        <authorList>
            <consortium name="The Broad Institute Genome Sequencing Platform"/>
            <person name="Russ C."/>
            <person name="Cuomo C."/>
            <person name="Young S.K."/>
            <person name="Zeng Q."/>
            <person name="Gargeya S."/>
            <person name="Alvarado L."/>
            <person name="Berlin A."/>
            <person name="Chapman S.B."/>
            <person name="Chen Z."/>
            <person name="Freedman E."/>
            <person name="Gellesch M."/>
            <person name="Goldberg J."/>
            <person name="Griggs A."/>
            <person name="Gujja S."/>
            <person name="Heilman E."/>
            <person name="Heiman D."/>
            <person name="Howarth C."/>
            <person name="Mehta T."/>
            <person name="Neiman D."/>
            <person name="Pearson M."/>
            <person name="Roberts A."/>
            <person name="Saif S."/>
            <person name="Shea T."/>
            <person name="Shenoy N."/>
            <person name="Sisk P."/>
            <person name="Stolte C."/>
            <person name="Sykes S."/>
            <person name="White J."/>
            <person name="Yandava C."/>
            <person name="Burger G."/>
            <person name="Gray M.W."/>
            <person name="Holland P.W.H."/>
            <person name="King N."/>
            <person name="Lang F.B.F."/>
            <person name="Roger A.J."/>
            <person name="Ruiz-Trillo I."/>
            <person name="Haas B."/>
            <person name="Nusbaum C."/>
            <person name="Birren B."/>
        </authorList>
    </citation>
    <scope>NUCLEOTIDE SEQUENCE [LARGE SCALE GENOMIC DNA]</scope>
    <source>
        <strain evidence="1 2">JP610</strain>
    </source>
</reference>
<accession>A0A0L0FUK8</accession>